<evidence type="ECO:0000313" key="3">
    <source>
        <dbReference type="Proteomes" id="UP000076761"/>
    </source>
</evidence>
<dbReference type="InParanoid" id="A0A165R4Q5"/>
<protein>
    <submittedName>
        <fullName evidence="2">NAD(P)-binding protein</fullName>
    </submittedName>
</protein>
<evidence type="ECO:0000313" key="2">
    <source>
        <dbReference type="EMBL" id="KZT23305.1"/>
    </source>
</evidence>
<dbReference type="SUPFAM" id="SSF51735">
    <property type="entry name" value="NAD(P)-binding Rossmann-fold domains"/>
    <property type="match status" value="1"/>
</dbReference>
<name>A0A165R4Q5_9AGAM</name>
<keyword evidence="3" id="KW-1185">Reference proteome</keyword>
<dbReference type="OrthoDB" id="10000533at2759"/>
<dbReference type="Proteomes" id="UP000076761">
    <property type="component" value="Unassembled WGS sequence"/>
</dbReference>
<dbReference type="InterPro" id="IPR051783">
    <property type="entry name" value="NAD(P)-dependent_oxidoreduct"/>
</dbReference>
<dbReference type="InterPro" id="IPR036291">
    <property type="entry name" value="NAD(P)-bd_dom_sf"/>
</dbReference>
<dbReference type="InterPro" id="IPR016040">
    <property type="entry name" value="NAD(P)-bd_dom"/>
</dbReference>
<evidence type="ECO:0000259" key="1">
    <source>
        <dbReference type="Pfam" id="PF13460"/>
    </source>
</evidence>
<dbReference type="AlphaFoldDB" id="A0A165R4Q5"/>
<reference evidence="2 3" key="1">
    <citation type="journal article" date="2016" name="Mol. Biol. Evol.">
        <title>Comparative Genomics of Early-Diverging Mushroom-Forming Fungi Provides Insights into the Origins of Lignocellulose Decay Capabilities.</title>
        <authorList>
            <person name="Nagy L.G."/>
            <person name="Riley R."/>
            <person name="Tritt A."/>
            <person name="Adam C."/>
            <person name="Daum C."/>
            <person name="Floudas D."/>
            <person name="Sun H."/>
            <person name="Yadav J.S."/>
            <person name="Pangilinan J."/>
            <person name="Larsson K.H."/>
            <person name="Matsuura K."/>
            <person name="Barry K."/>
            <person name="Labutti K."/>
            <person name="Kuo R."/>
            <person name="Ohm R.A."/>
            <person name="Bhattacharya S.S."/>
            <person name="Shirouzu T."/>
            <person name="Yoshinaga Y."/>
            <person name="Martin F.M."/>
            <person name="Grigoriev I.V."/>
            <person name="Hibbett D.S."/>
        </authorList>
    </citation>
    <scope>NUCLEOTIDE SEQUENCE [LARGE SCALE GENOMIC DNA]</scope>
    <source>
        <strain evidence="2 3">HHB14362 ss-1</strain>
    </source>
</reference>
<dbReference type="STRING" id="1314782.A0A165R4Q5"/>
<dbReference type="GO" id="GO:0005737">
    <property type="term" value="C:cytoplasm"/>
    <property type="evidence" value="ECO:0007669"/>
    <property type="project" value="TreeGrafter"/>
</dbReference>
<dbReference type="GO" id="GO:0004029">
    <property type="term" value="F:aldehyde dehydrogenase (NAD+) activity"/>
    <property type="evidence" value="ECO:0007669"/>
    <property type="project" value="TreeGrafter"/>
</dbReference>
<dbReference type="PANTHER" id="PTHR48079:SF6">
    <property type="entry name" value="NAD(P)-BINDING DOMAIN-CONTAINING PROTEIN-RELATED"/>
    <property type="match status" value="1"/>
</dbReference>
<sequence>MVTKTKILLTGAAGYIGSSVLPCLLTHPEARSFDITALVRNGEKAKLLESFSVKTIIGSISDFEEVEAAAASSDVVFSIADCDGVPATQAIMKGLQKMHVETGTAPVIIHTVC</sequence>
<accession>A0A165R4Q5</accession>
<feature type="domain" description="NAD(P)-binding" evidence="1">
    <location>
        <begin position="11"/>
        <end position="100"/>
    </location>
</feature>
<proteinExistence type="predicted"/>
<dbReference type="EMBL" id="KV425586">
    <property type="protein sequence ID" value="KZT23305.1"/>
    <property type="molecule type" value="Genomic_DNA"/>
</dbReference>
<organism evidence="2 3">
    <name type="scientific">Neolentinus lepideus HHB14362 ss-1</name>
    <dbReference type="NCBI Taxonomy" id="1314782"/>
    <lineage>
        <taxon>Eukaryota</taxon>
        <taxon>Fungi</taxon>
        <taxon>Dikarya</taxon>
        <taxon>Basidiomycota</taxon>
        <taxon>Agaricomycotina</taxon>
        <taxon>Agaricomycetes</taxon>
        <taxon>Gloeophyllales</taxon>
        <taxon>Gloeophyllaceae</taxon>
        <taxon>Neolentinus</taxon>
    </lineage>
</organism>
<gene>
    <name evidence="2" type="ORF">NEOLEDRAFT_553559</name>
</gene>
<dbReference type="Pfam" id="PF13460">
    <property type="entry name" value="NAD_binding_10"/>
    <property type="match status" value="1"/>
</dbReference>
<dbReference type="Gene3D" id="3.40.50.720">
    <property type="entry name" value="NAD(P)-binding Rossmann-like Domain"/>
    <property type="match status" value="1"/>
</dbReference>
<dbReference type="PANTHER" id="PTHR48079">
    <property type="entry name" value="PROTEIN YEEZ"/>
    <property type="match status" value="1"/>
</dbReference>